<keyword evidence="3" id="KW-1185">Reference proteome</keyword>
<feature type="chain" id="PRO_5023124125" description="Outer membrane lipoprotein-sorting protein" evidence="1">
    <location>
        <begin position="24"/>
        <end position="252"/>
    </location>
</feature>
<feature type="signal peptide" evidence="1">
    <location>
        <begin position="1"/>
        <end position="23"/>
    </location>
</feature>
<evidence type="ECO:0000256" key="1">
    <source>
        <dbReference type="SAM" id="SignalP"/>
    </source>
</evidence>
<name>A0A5C1QG22_9SPIO</name>
<sequence length="252" mass="28857">MMIQKQMILSVLVLLSVSALLGADPSPLKEGSNYLERTLNYVEDSSKVALMPDFASKPQLERTLREFKPSGIVELLYTMPLPETGNKDMMLHILQSLSAISTLEGIEYWSGSRQAMYPYLEEAYAVEKTRSSRKVADPVFTSLPKGPQTISVFQNDTTFGKTWYDVSFEVKGNSIRLSMINRTTIRYKFFPVLRDERLLIEMIIIPREEDLLFYGMAAFRLGNTFGIEIDLDESFDHRMSALQTWFSNQTYP</sequence>
<dbReference type="KEGG" id="ock:EXM22_03065"/>
<evidence type="ECO:0008006" key="4">
    <source>
        <dbReference type="Google" id="ProtNLM"/>
    </source>
</evidence>
<accession>A0A5C1QG22</accession>
<organism evidence="2 3">
    <name type="scientific">Oceanispirochaeta crateris</name>
    <dbReference type="NCBI Taxonomy" id="2518645"/>
    <lineage>
        <taxon>Bacteria</taxon>
        <taxon>Pseudomonadati</taxon>
        <taxon>Spirochaetota</taxon>
        <taxon>Spirochaetia</taxon>
        <taxon>Spirochaetales</taxon>
        <taxon>Spirochaetaceae</taxon>
        <taxon>Oceanispirochaeta</taxon>
    </lineage>
</organism>
<dbReference type="AlphaFoldDB" id="A0A5C1QG22"/>
<dbReference type="Pfam" id="PF20380">
    <property type="entry name" value="DUF6675"/>
    <property type="match status" value="1"/>
</dbReference>
<protein>
    <recommendedName>
        <fullName evidence="4">Outer membrane lipoprotein-sorting protein</fullName>
    </recommendedName>
</protein>
<dbReference type="EMBL" id="CP036150">
    <property type="protein sequence ID" value="QEN07015.1"/>
    <property type="molecule type" value="Genomic_DNA"/>
</dbReference>
<dbReference type="RefSeq" id="WP_149485097.1">
    <property type="nucleotide sequence ID" value="NZ_CP036150.1"/>
</dbReference>
<dbReference type="OrthoDB" id="357887at2"/>
<reference evidence="2 3" key="1">
    <citation type="submission" date="2019-02" db="EMBL/GenBank/DDBJ databases">
        <title>Complete Genome Sequence and Methylome Analysis of free living Spirochaetas.</title>
        <authorList>
            <person name="Fomenkov A."/>
            <person name="Dubinina G."/>
            <person name="Leshcheva N."/>
            <person name="Mikheeva N."/>
            <person name="Grabovich M."/>
            <person name="Vincze T."/>
            <person name="Roberts R.J."/>
        </authorList>
    </citation>
    <scope>NUCLEOTIDE SEQUENCE [LARGE SCALE GENOMIC DNA]</scope>
    <source>
        <strain evidence="2 3">K2</strain>
    </source>
</reference>
<keyword evidence="1" id="KW-0732">Signal</keyword>
<dbReference type="InterPro" id="IPR046745">
    <property type="entry name" value="DUF6675"/>
</dbReference>
<proteinExistence type="predicted"/>
<evidence type="ECO:0000313" key="3">
    <source>
        <dbReference type="Proteomes" id="UP000324209"/>
    </source>
</evidence>
<dbReference type="Proteomes" id="UP000324209">
    <property type="component" value="Chromosome"/>
</dbReference>
<gene>
    <name evidence="2" type="ORF">EXM22_03065</name>
</gene>
<evidence type="ECO:0000313" key="2">
    <source>
        <dbReference type="EMBL" id="QEN07015.1"/>
    </source>
</evidence>